<reference evidence="1" key="1">
    <citation type="submission" date="2013-11" db="EMBL/GenBank/DDBJ databases">
        <authorList>
            <person name="Sternberg P."/>
            <person name="Dillman A."/>
            <person name="Macchietto M."/>
        </authorList>
    </citation>
    <scope>NUCLEOTIDE SEQUENCE</scope>
    <source>
        <strain evidence="1">ALL</strain>
    </source>
</reference>
<reference evidence="1" key="2">
    <citation type="journal article" date="2015" name="Genome Biol.">
        <title>Comparative genomics of Steinernema reveals deeply conserved gene regulatory networks.</title>
        <authorList>
            <person name="Dillman A.R."/>
            <person name="Macchietto M."/>
            <person name="Porter C.F."/>
            <person name="Rogers A."/>
            <person name="Williams B."/>
            <person name="Antoshechkin I."/>
            <person name="Lee M.M."/>
            <person name="Goodwin Z."/>
            <person name="Lu X."/>
            <person name="Lewis E.E."/>
            <person name="Goodrich-Blair H."/>
            <person name="Stock S.P."/>
            <person name="Adams B.J."/>
            <person name="Sternberg P.W."/>
            <person name="Mortazavi A."/>
        </authorList>
    </citation>
    <scope>NUCLEOTIDE SEQUENCE [LARGE SCALE GENOMIC DNA]</scope>
    <source>
        <strain evidence="1">ALL</strain>
    </source>
</reference>
<accession>A0A4U5P7J1</accession>
<sequence>MLFQTPKRLEAIQHFTSFPSIRVARSVAPFLLARPRNETASNPSRSLVLYRQPTMTALQARNALNTNIYRFLEWNRLQRCTCSLRRR</sequence>
<reference evidence="1" key="3">
    <citation type="journal article" date="2019" name="G3 (Bethesda)">
        <title>Hybrid Assembly of the Genome of the Entomopathogenic Nematode Steinernema carpocapsae Identifies the X-Chromosome.</title>
        <authorList>
            <person name="Serra L."/>
            <person name="Macchietto M."/>
            <person name="Macias-Munoz A."/>
            <person name="McGill C.J."/>
            <person name="Rodriguez I.M."/>
            <person name="Rodriguez B."/>
            <person name="Murad R."/>
            <person name="Mortazavi A."/>
        </authorList>
    </citation>
    <scope>NUCLEOTIDE SEQUENCE</scope>
    <source>
        <strain evidence="1">ALL</strain>
    </source>
</reference>
<comment type="caution">
    <text evidence="1">The sequence shown here is derived from an EMBL/GenBank/DDBJ whole genome shotgun (WGS) entry which is preliminary data.</text>
</comment>
<evidence type="ECO:0000313" key="1">
    <source>
        <dbReference type="EMBL" id="TKR92060.1"/>
    </source>
</evidence>
<dbReference type="AlphaFoldDB" id="A0A4U5P7J1"/>
<protein>
    <submittedName>
        <fullName evidence="1">Uncharacterized protein</fullName>
    </submittedName>
</protein>
<dbReference type="EMBL" id="AZBU02000002">
    <property type="protein sequence ID" value="TKR92060.1"/>
    <property type="molecule type" value="Genomic_DNA"/>
</dbReference>
<proteinExistence type="predicted"/>
<name>A0A4U5P7J1_STECR</name>
<organism evidence="1">
    <name type="scientific">Steinernema carpocapsae</name>
    <name type="common">Entomopathogenic nematode</name>
    <dbReference type="NCBI Taxonomy" id="34508"/>
    <lineage>
        <taxon>Eukaryota</taxon>
        <taxon>Metazoa</taxon>
        <taxon>Ecdysozoa</taxon>
        <taxon>Nematoda</taxon>
        <taxon>Chromadorea</taxon>
        <taxon>Rhabditida</taxon>
        <taxon>Tylenchina</taxon>
        <taxon>Panagrolaimomorpha</taxon>
        <taxon>Strongyloidoidea</taxon>
        <taxon>Steinernematidae</taxon>
        <taxon>Steinernema</taxon>
    </lineage>
</organism>
<gene>
    <name evidence="1" type="ORF">L596_006779</name>
</gene>